<gene>
    <name evidence="1" type="ORF">CURHAP_LOCUS48463</name>
</gene>
<name>A0A6J5VN03_PRUAR</name>
<reference evidence="1 2" key="1">
    <citation type="submission" date="2020-05" db="EMBL/GenBank/DDBJ databases">
        <authorList>
            <person name="Campoy J."/>
            <person name="Schneeberger K."/>
            <person name="Spophaly S."/>
        </authorList>
    </citation>
    <scope>NUCLEOTIDE SEQUENCE [LARGE SCALE GENOMIC DNA]</scope>
    <source>
        <strain evidence="1">PruArmRojPasFocal</strain>
    </source>
</reference>
<dbReference type="AlphaFoldDB" id="A0A6J5VN03"/>
<evidence type="ECO:0000313" key="1">
    <source>
        <dbReference type="EMBL" id="CAB4289521.1"/>
    </source>
</evidence>
<evidence type="ECO:0000313" key="2">
    <source>
        <dbReference type="Proteomes" id="UP000507222"/>
    </source>
</evidence>
<organism evidence="1 2">
    <name type="scientific">Prunus armeniaca</name>
    <name type="common">Apricot</name>
    <name type="synonym">Armeniaca vulgaris</name>
    <dbReference type="NCBI Taxonomy" id="36596"/>
    <lineage>
        <taxon>Eukaryota</taxon>
        <taxon>Viridiplantae</taxon>
        <taxon>Streptophyta</taxon>
        <taxon>Embryophyta</taxon>
        <taxon>Tracheophyta</taxon>
        <taxon>Spermatophyta</taxon>
        <taxon>Magnoliopsida</taxon>
        <taxon>eudicotyledons</taxon>
        <taxon>Gunneridae</taxon>
        <taxon>Pentapetalae</taxon>
        <taxon>rosids</taxon>
        <taxon>fabids</taxon>
        <taxon>Rosales</taxon>
        <taxon>Rosaceae</taxon>
        <taxon>Amygdaloideae</taxon>
        <taxon>Amygdaleae</taxon>
        <taxon>Prunus</taxon>
    </lineage>
</organism>
<sequence length="619" mass="68493">MSPSSLSLPSPSCYFCFQIRVLEFCRRFLEHLQGFERIGSLVARVGLYRDDIELVAAHSWKDYAKLIFLKFIKLKCPSSPSKRIEMDVMKLMMSDYNVETINGNFFIFLCLLVDINCSSSPSPPSNLHLPLFLLLLLIFKTPLPFSFPLYADLPCFSSALLSTRPSCNETIRTERSQSPLARPSLIVGGLANISNTETNISPGSVSHLEVKVGGLCRLLMWDFVQVVVVVTRVMEIRFNSLRELAVGSFGRCLAPWKSVFLRHGRRRFGAICFEAGYARLIMVCSSTPSLQSRSNFWVGNLLDFCVIVTEHSRFNGSRKAFPSPPSWQVRRSPGLGSMELSIGRGRGLEALAREPWGAKFEKQGARPMDSTKLRQARQGWRIVEIFGSREELELGRCRVLELGSRYASYGCLFCWAHALPIGKVQLTKLVTSFIVCSAMSSVGIETTPQSTIVKFRGAGLGRLGALIRFFEVSLFSKTIGSATQSLPVSKGYLGLTCWLEIHGRLTRELELRPSASSELGLEGKFGILEAGPFMVLVFGKVGKASSLRAPWCFSSSKLGAGLHELAIRGEPPLASPRALPFGKVLHYFCFGPMAGPGRYKGFGREVEGVLGFLVYLGAL</sequence>
<proteinExistence type="predicted"/>
<protein>
    <submittedName>
        <fullName evidence="1">Uncharacterized protein</fullName>
    </submittedName>
</protein>
<dbReference type="Proteomes" id="UP000507222">
    <property type="component" value="Unassembled WGS sequence"/>
</dbReference>
<dbReference type="EMBL" id="CAEKDK010000008">
    <property type="protein sequence ID" value="CAB4289521.1"/>
    <property type="molecule type" value="Genomic_DNA"/>
</dbReference>
<accession>A0A6J5VN03</accession>